<protein>
    <submittedName>
        <fullName evidence="1">Uncharacterized protein</fullName>
    </submittedName>
</protein>
<evidence type="ECO:0000313" key="1">
    <source>
        <dbReference type="EMBL" id="VWB71586.1"/>
    </source>
</evidence>
<dbReference type="EMBL" id="CABVPL010000023">
    <property type="protein sequence ID" value="VWB71586.1"/>
    <property type="molecule type" value="Genomic_DNA"/>
</dbReference>
<proteinExistence type="predicted"/>
<dbReference type="AlphaFoldDB" id="A0A6P2LJ41"/>
<gene>
    <name evidence="1" type="ORF">BLA24064_03350</name>
</gene>
<sequence length="95" mass="10231">MAAARDAPLHLSFQHIVAVSDEQNLMRVNGKRCTWGNRPRAFVPAMGHERGGGRHASRNDCAPSASATVRNVASARFSICRTRSRDIPASCAIAS</sequence>
<accession>A0A6P2LJ41</accession>
<evidence type="ECO:0000313" key="2">
    <source>
        <dbReference type="Proteomes" id="UP000494222"/>
    </source>
</evidence>
<organism evidence="1 2">
    <name type="scientific">Burkholderia latens</name>
    <dbReference type="NCBI Taxonomy" id="488446"/>
    <lineage>
        <taxon>Bacteria</taxon>
        <taxon>Pseudomonadati</taxon>
        <taxon>Pseudomonadota</taxon>
        <taxon>Betaproteobacteria</taxon>
        <taxon>Burkholderiales</taxon>
        <taxon>Burkholderiaceae</taxon>
        <taxon>Burkholderia</taxon>
        <taxon>Burkholderia cepacia complex</taxon>
    </lineage>
</organism>
<reference evidence="1 2" key="1">
    <citation type="submission" date="2019-09" db="EMBL/GenBank/DDBJ databases">
        <authorList>
            <person name="Depoorter E."/>
        </authorList>
    </citation>
    <scope>NUCLEOTIDE SEQUENCE [LARGE SCALE GENOMIC DNA]</scope>
    <source>
        <strain evidence="1">LMG 24064</strain>
    </source>
</reference>
<name>A0A6P2LJ41_9BURK</name>
<dbReference type="Proteomes" id="UP000494222">
    <property type="component" value="Unassembled WGS sequence"/>
</dbReference>